<dbReference type="Gene3D" id="3.30.70.2820">
    <property type="match status" value="1"/>
</dbReference>
<reference evidence="2 3" key="1">
    <citation type="submission" date="2019-05" db="EMBL/GenBank/DDBJ databases">
        <title>Another draft genome of Portunus trituberculatus and its Hox gene families provides insights of decapod evolution.</title>
        <authorList>
            <person name="Jeong J.-H."/>
            <person name="Song I."/>
            <person name="Kim S."/>
            <person name="Choi T."/>
            <person name="Kim D."/>
            <person name="Ryu S."/>
            <person name="Kim W."/>
        </authorList>
    </citation>
    <scope>NUCLEOTIDE SEQUENCE [LARGE SCALE GENOMIC DNA]</scope>
    <source>
        <tissue evidence="2">Muscle</tissue>
    </source>
</reference>
<dbReference type="PANTHER" id="PTHR45861">
    <property type="entry name" value="DNA POLYMERASE ALPHA CATALYTIC SUBUNIT"/>
    <property type="match status" value="1"/>
</dbReference>
<dbReference type="GO" id="GO:0005658">
    <property type="term" value="C:alpha DNA polymerase:primase complex"/>
    <property type="evidence" value="ECO:0007669"/>
    <property type="project" value="TreeGrafter"/>
</dbReference>
<organism evidence="2 3">
    <name type="scientific">Portunus trituberculatus</name>
    <name type="common">Swimming crab</name>
    <name type="synonym">Neptunus trituberculatus</name>
    <dbReference type="NCBI Taxonomy" id="210409"/>
    <lineage>
        <taxon>Eukaryota</taxon>
        <taxon>Metazoa</taxon>
        <taxon>Ecdysozoa</taxon>
        <taxon>Arthropoda</taxon>
        <taxon>Crustacea</taxon>
        <taxon>Multicrustacea</taxon>
        <taxon>Malacostraca</taxon>
        <taxon>Eumalacostraca</taxon>
        <taxon>Eucarida</taxon>
        <taxon>Decapoda</taxon>
        <taxon>Pleocyemata</taxon>
        <taxon>Brachyura</taxon>
        <taxon>Eubrachyura</taxon>
        <taxon>Portunoidea</taxon>
        <taxon>Portunidae</taxon>
        <taxon>Portuninae</taxon>
        <taxon>Portunus</taxon>
    </lineage>
</organism>
<dbReference type="InterPro" id="IPR006133">
    <property type="entry name" value="DNA-dir_DNA_pol_B_exonuc"/>
</dbReference>
<dbReference type="OrthoDB" id="6755010at2759"/>
<dbReference type="GO" id="GO:0003688">
    <property type="term" value="F:DNA replication origin binding"/>
    <property type="evidence" value="ECO:0007669"/>
    <property type="project" value="TreeGrafter"/>
</dbReference>
<dbReference type="InterPro" id="IPR012337">
    <property type="entry name" value="RNaseH-like_sf"/>
</dbReference>
<accession>A0A5B7F9P4</accession>
<dbReference type="EMBL" id="VSRR010004969">
    <property type="protein sequence ID" value="MPC41204.1"/>
    <property type="molecule type" value="Genomic_DNA"/>
</dbReference>
<proteinExistence type="predicted"/>
<dbReference type="Pfam" id="PF03104">
    <property type="entry name" value="DNA_pol_B_exo1"/>
    <property type="match status" value="1"/>
</dbReference>
<gene>
    <name evidence="2" type="primary">pola1_2</name>
    <name evidence="2" type="ORF">E2C01_034792</name>
</gene>
<name>A0A5B7F9P4_PORTR</name>
<dbReference type="GO" id="GO:1902975">
    <property type="term" value="P:mitotic DNA replication initiation"/>
    <property type="evidence" value="ECO:0007669"/>
    <property type="project" value="TreeGrafter"/>
</dbReference>
<evidence type="ECO:0000313" key="3">
    <source>
        <dbReference type="Proteomes" id="UP000324222"/>
    </source>
</evidence>
<keyword evidence="3" id="KW-1185">Reference proteome</keyword>
<dbReference type="GO" id="GO:0006272">
    <property type="term" value="P:leading strand elongation"/>
    <property type="evidence" value="ECO:0007669"/>
    <property type="project" value="TreeGrafter"/>
</dbReference>
<dbReference type="GO" id="GO:0006273">
    <property type="term" value="P:lagging strand elongation"/>
    <property type="evidence" value="ECO:0007669"/>
    <property type="project" value="TreeGrafter"/>
</dbReference>
<dbReference type="CDD" id="cd05776">
    <property type="entry name" value="DNA_polB_alpha_exo"/>
    <property type="match status" value="1"/>
</dbReference>
<evidence type="ECO:0000259" key="1">
    <source>
        <dbReference type="Pfam" id="PF03104"/>
    </source>
</evidence>
<sequence>MVKEEIDDSLLTSGWETIKGELMNHPGVKDIHIDSSQLPLTTNSDGNQQFKTRKITKKYAFGKPEVPMESDYLEICYSAVALKPEYVIPVSGLAVPPLVVMTVRVQTTLKPKTSENEICMISCLIHHEFPINKAAPQPPFQTHFCAMTHPSDVPWPWDLKDALEHNQMKIEKSQSERALLCFFLAKMHKIDPDVVVGHDILGFDLPVLLDRIKKENIPHWSRLGRLRRTHKLKTTGKGYEEKTAMCGRLLCDVKISAKELIQAKSYELAPLINKVLRVPEAQLKTLTKKEVKDMYE</sequence>
<feature type="domain" description="DNA-directed DNA polymerase family B exonuclease" evidence="1">
    <location>
        <begin position="94"/>
        <end position="268"/>
    </location>
</feature>
<dbReference type="GO" id="GO:0003697">
    <property type="term" value="F:single-stranded DNA binding"/>
    <property type="evidence" value="ECO:0007669"/>
    <property type="project" value="TreeGrafter"/>
</dbReference>
<evidence type="ECO:0000313" key="2">
    <source>
        <dbReference type="EMBL" id="MPC41204.1"/>
    </source>
</evidence>
<dbReference type="AlphaFoldDB" id="A0A5B7F9P4"/>
<dbReference type="InterPro" id="IPR036397">
    <property type="entry name" value="RNaseH_sf"/>
</dbReference>
<dbReference type="GO" id="GO:0003682">
    <property type="term" value="F:chromatin binding"/>
    <property type="evidence" value="ECO:0007669"/>
    <property type="project" value="TreeGrafter"/>
</dbReference>
<dbReference type="Proteomes" id="UP000324222">
    <property type="component" value="Unassembled WGS sequence"/>
</dbReference>
<dbReference type="GO" id="GO:0003887">
    <property type="term" value="F:DNA-directed DNA polymerase activity"/>
    <property type="evidence" value="ECO:0007669"/>
    <property type="project" value="TreeGrafter"/>
</dbReference>
<protein>
    <submittedName>
        <fullName evidence="2">DNA polymerase alpha catalytic subunit</fullName>
    </submittedName>
</protein>
<dbReference type="Gene3D" id="3.30.420.10">
    <property type="entry name" value="Ribonuclease H-like superfamily/Ribonuclease H"/>
    <property type="match status" value="1"/>
</dbReference>
<comment type="caution">
    <text evidence="2">The sequence shown here is derived from an EMBL/GenBank/DDBJ whole genome shotgun (WGS) entry which is preliminary data.</text>
</comment>
<dbReference type="PANTHER" id="PTHR45861:SF1">
    <property type="entry name" value="DNA POLYMERASE ALPHA CATALYTIC SUBUNIT"/>
    <property type="match status" value="1"/>
</dbReference>
<dbReference type="SUPFAM" id="SSF53098">
    <property type="entry name" value="Ribonuclease H-like"/>
    <property type="match status" value="1"/>
</dbReference>